<dbReference type="RefSeq" id="WP_157382785.1">
    <property type="nucleotide sequence ID" value="NZ_CP068985.1"/>
</dbReference>
<sequence length="75" mass="7448">MTSVEPDPERAAPAASGDWPGFVEPPYGLELLPGLGTFEPIFAGAAAGKQVGPAPGATWDAGFAALGVVLAAARN</sequence>
<keyword evidence="2" id="KW-1185">Reference proteome</keyword>
<proteinExistence type="predicted"/>
<organism evidence="1 2">
    <name type="scientific">Nonomuraea coxensis DSM 45129</name>
    <dbReference type="NCBI Taxonomy" id="1122611"/>
    <lineage>
        <taxon>Bacteria</taxon>
        <taxon>Bacillati</taxon>
        <taxon>Actinomycetota</taxon>
        <taxon>Actinomycetes</taxon>
        <taxon>Streptosporangiales</taxon>
        <taxon>Streptosporangiaceae</taxon>
        <taxon>Nonomuraea</taxon>
    </lineage>
</organism>
<gene>
    <name evidence="1" type="ORF">Nocox_40715</name>
</gene>
<evidence type="ECO:0000313" key="2">
    <source>
        <dbReference type="Proteomes" id="UP000824681"/>
    </source>
</evidence>
<name>A0ABX8UDZ7_9ACTN</name>
<dbReference type="Proteomes" id="UP000824681">
    <property type="component" value="Chromosome"/>
</dbReference>
<evidence type="ECO:0000313" key="1">
    <source>
        <dbReference type="EMBL" id="QYC45686.1"/>
    </source>
</evidence>
<dbReference type="EMBL" id="CP068985">
    <property type="protein sequence ID" value="QYC45686.1"/>
    <property type="molecule type" value="Genomic_DNA"/>
</dbReference>
<accession>A0ABX8UDZ7</accession>
<protein>
    <submittedName>
        <fullName evidence="1">Uncharacterized protein</fullName>
    </submittedName>
</protein>
<reference evidence="1 2" key="1">
    <citation type="journal article" date="2021" name="ACS Chem. Biol.">
        <title>Genomic-Led Discovery of a Novel Glycopeptide Antibiotic by Nonomuraea coxensis DSM 45129.</title>
        <authorList>
            <person name="Yushchuk O."/>
            <person name="Vior N.M."/>
            <person name="Andreo-Vidal A."/>
            <person name="Berini F."/>
            <person name="Ruckert C."/>
            <person name="Busche T."/>
            <person name="Binda E."/>
            <person name="Kalinowski J."/>
            <person name="Truman A.W."/>
            <person name="Marinelli F."/>
        </authorList>
    </citation>
    <scope>NUCLEOTIDE SEQUENCE [LARGE SCALE GENOMIC DNA]</scope>
    <source>
        <strain evidence="1 2">DSM 45129</strain>
    </source>
</reference>